<gene>
    <name evidence="5" type="ORF">IGS68_30395</name>
</gene>
<dbReference type="InterPro" id="IPR028098">
    <property type="entry name" value="Glyco_trans_4-like_N"/>
</dbReference>
<dbReference type="PANTHER" id="PTHR12526">
    <property type="entry name" value="GLYCOSYLTRANSFERASE"/>
    <property type="match status" value="1"/>
</dbReference>
<organism evidence="5 6">
    <name type="scientific">Skermanella cutis</name>
    <dbReference type="NCBI Taxonomy" id="2775420"/>
    <lineage>
        <taxon>Bacteria</taxon>
        <taxon>Pseudomonadati</taxon>
        <taxon>Pseudomonadota</taxon>
        <taxon>Alphaproteobacteria</taxon>
        <taxon>Rhodospirillales</taxon>
        <taxon>Azospirillaceae</taxon>
        <taxon>Skermanella</taxon>
    </lineage>
</organism>
<keyword evidence="6" id="KW-1185">Reference proteome</keyword>
<reference evidence="5" key="1">
    <citation type="submission" date="2021-02" db="EMBL/GenBank/DDBJ databases">
        <title>Skermanella TT6 skin isolate.</title>
        <authorList>
            <person name="Lee K."/>
            <person name="Ganzorig M."/>
        </authorList>
    </citation>
    <scope>NUCLEOTIDE SEQUENCE</scope>
    <source>
        <strain evidence="5">TT6</strain>
    </source>
</reference>
<dbReference type="Gene3D" id="3.40.50.2000">
    <property type="entry name" value="Glycogen Phosphorylase B"/>
    <property type="match status" value="2"/>
</dbReference>
<evidence type="ECO:0000256" key="1">
    <source>
        <dbReference type="ARBA" id="ARBA00009481"/>
    </source>
</evidence>
<evidence type="ECO:0000256" key="2">
    <source>
        <dbReference type="ARBA" id="ARBA00022676"/>
    </source>
</evidence>
<dbReference type="Pfam" id="PF13439">
    <property type="entry name" value="Glyco_transf_4"/>
    <property type="match status" value="1"/>
</dbReference>
<dbReference type="PANTHER" id="PTHR12526:SF640">
    <property type="entry name" value="COLANIC ACID BIOSYNTHESIS GLYCOSYLTRANSFERASE WCAL-RELATED"/>
    <property type="match status" value="1"/>
</dbReference>
<name>A0ABX7BFA9_9PROT</name>
<proteinExistence type="inferred from homology"/>
<sequence length="359" mass="39135">MFIKISMLCGTVEPLFSGTEDFATRLTSQLNADGHSVTWPNWNDWRASGAPGLYRILGNDATDVVSMQYPTDAFRYGLAPHLLALIGRWPLVVTIHEFSAAHPLRRLSISALTARADAVVMTTEYERKMICQWYPWLARRCHVIPIGATIPPLPWRPSTPPIISHFGQIRPGKGLEMFLECAAISQRLGHDWIFQVVGSSVARHRDYLDTLIQRSGASNIQFTLNIGTGEVAERLAQSTAVLLPFPDGATFRRTSLLAAAGCGAPILTTVSSETPEAMANSVIAVETAADAAAKLAELLSDPARLLDAHEKSSLIAGMTSWDTIGKSYASVFESVLRGRGGRVRQRHMGRDIGIAEGED</sequence>
<feature type="domain" description="Glycosyltransferase subfamily 4-like N-terminal" evidence="4">
    <location>
        <begin position="44"/>
        <end position="147"/>
    </location>
</feature>
<dbReference type="SUPFAM" id="SSF53756">
    <property type="entry name" value="UDP-Glycosyltransferase/glycogen phosphorylase"/>
    <property type="match status" value="1"/>
</dbReference>
<comment type="similarity">
    <text evidence="1">Belongs to the glycosyltransferase group 1 family. Glycosyltransferase 4 subfamily.</text>
</comment>
<dbReference type="EMBL" id="CP067421">
    <property type="protein sequence ID" value="QQP92768.1"/>
    <property type="molecule type" value="Genomic_DNA"/>
</dbReference>
<dbReference type="RefSeq" id="WP_201081934.1">
    <property type="nucleotide sequence ID" value="NZ_CP067421.1"/>
</dbReference>
<accession>A0ABX7BFA9</accession>
<dbReference type="Proteomes" id="UP000595197">
    <property type="component" value="Plasmid pTT6-1"/>
</dbReference>
<evidence type="ECO:0000259" key="4">
    <source>
        <dbReference type="Pfam" id="PF13439"/>
    </source>
</evidence>
<dbReference type="CDD" id="cd03801">
    <property type="entry name" value="GT4_PimA-like"/>
    <property type="match status" value="1"/>
</dbReference>
<keyword evidence="2" id="KW-0328">Glycosyltransferase</keyword>
<keyword evidence="3" id="KW-0808">Transferase</keyword>
<protein>
    <submittedName>
        <fullName evidence="5">Glycosyltransferase family 4 protein</fullName>
    </submittedName>
</protein>
<dbReference type="Pfam" id="PF13692">
    <property type="entry name" value="Glyco_trans_1_4"/>
    <property type="match status" value="1"/>
</dbReference>
<geneLocation type="plasmid" evidence="5 6">
    <name>pTT6-1</name>
</geneLocation>
<keyword evidence="5" id="KW-0614">Plasmid</keyword>
<evidence type="ECO:0000313" key="5">
    <source>
        <dbReference type="EMBL" id="QQP92768.1"/>
    </source>
</evidence>
<evidence type="ECO:0000256" key="3">
    <source>
        <dbReference type="ARBA" id="ARBA00022679"/>
    </source>
</evidence>
<evidence type="ECO:0000313" key="6">
    <source>
        <dbReference type="Proteomes" id="UP000595197"/>
    </source>
</evidence>